<dbReference type="EMBL" id="PNCG01001253">
    <property type="protein sequence ID" value="TMP64176.1"/>
    <property type="molecule type" value="Genomic_DNA"/>
</dbReference>
<proteinExistence type="predicted"/>
<dbReference type="Gene3D" id="3.30.450.20">
    <property type="entry name" value="PAS domain"/>
    <property type="match status" value="2"/>
</dbReference>
<name>A0A5S3XVV1_9GAMM</name>
<evidence type="ECO:0000313" key="2">
    <source>
        <dbReference type="Proteomes" id="UP000305874"/>
    </source>
</evidence>
<dbReference type="Pfam" id="PF22673">
    <property type="entry name" value="MCP-like_PDC_1"/>
    <property type="match status" value="1"/>
</dbReference>
<reference evidence="1 2" key="1">
    <citation type="submission" date="2017-12" db="EMBL/GenBank/DDBJ databases">
        <authorList>
            <person name="Paulsen S."/>
            <person name="Gram L.K."/>
        </authorList>
    </citation>
    <scope>NUCLEOTIDE SEQUENCE [LARGE SCALE GENOMIC DNA]</scope>
    <source>
        <strain evidence="1 2">S2897</strain>
    </source>
</reference>
<accession>A0A5S3XVV1</accession>
<protein>
    <submittedName>
        <fullName evidence="1">Diguanylate phosphodiesterase</fullName>
    </submittedName>
</protein>
<dbReference type="AlphaFoldDB" id="A0A5S3XVV1"/>
<reference evidence="2" key="2">
    <citation type="submission" date="2019-06" db="EMBL/GenBank/DDBJ databases">
        <title>Co-occurence of chitin degradation, pigmentation and bioactivity in marine Pseudoalteromonas.</title>
        <authorList>
            <person name="Sonnenschein E.C."/>
            <person name="Bech P.K."/>
        </authorList>
    </citation>
    <scope>NUCLEOTIDE SEQUENCE [LARGE SCALE GENOMIC DNA]</scope>
    <source>
        <strain evidence="2">S2897</strain>
    </source>
</reference>
<feature type="non-terminal residue" evidence="1">
    <location>
        <position position="104"/>
    </location>
</feature>
<feature type="non-terminal residue" evidence="1">
    <location>
        <position position="1"/>
    </location>
</feature>
<evidence type="ECO:0000313" key="1">
    <source>
        <dbReference type="EMBL" id="TMP64176.1"/>
    </source>
</evidence>
<organism evidence="1 2">
    <name type="scientific">Pseudoalteromonas ruthenica</name>
    <dbReference type="NCBI Taxonomy" id="151081"/>
    <lineage>
        <taxon>Bacteria</taxon>
        <taxon>Pseudomonadati</taxon>
        <taxon>Pseudomonadota</taxon>
        <taxon>Gammaproteobacteria</taxon>
        <taxon>Alteromonadales</taxon>
        <taxon>Pseudoalteromonadaceae</taxon>
        <taxon>Pseudoalteromonas</taxon>
    </lineage>
</organism>
<comment type="caution">
    <text evidence="1">The sequence shown here is derived from an EMBL/GenBank/DDBJ whole genome shotgun (WGS) entry which is preliminary data.</text>
</comment>
<sequence>LLREELNPTREAIWSRVHFDTVWNKWVISILVPLYDSDEYLGFTGTDVELKTLLSHLPAPDSRQGFLIFDQQGHIISAPNLRFKRSENSVTSGKAISIPALNNV</sequence>
<dbReference type="Proteomes" id="UP000305874">
    <property type="component" value="Unassembled WGS sequence"/>
</dbReference>
<gene>
    <name evidence="1" type="ORF">CWC05_24665</name>
</gene>